<keyword evidence="3 5" id="KW-1133">Transmembrane helix</keyword>
<evidence type="ECO:0000259" key="6">
    <source>
        <dbReference type="PROSITE" id="PS50801"/>
    </source>
</evidence>
<dbReference type="Proteomes" id="UP000256779">
    <property type="component" value="Unassembled WGS sequence"/>
</dbReference>
<dbReference type="NCBIfam" id="TIGR00815">
    <property type="entry name" value="sulP"/>
    <property type="match status" value="1"/>
</dbReference>
<organism evidence="7 8">
    <name type="scientific">Marinoscillum furvescens DSM 4134</name>
    <dbReference type="NCBI Taxonomy" id="1122208"/>
    <lineage>
        <taxon>Bacteria</taxon>
        <taxon>Pseudomonadati</taxon>
        <taxon>Bacteroidota</taxon>
        <taxon>Cytophagia</taxon>
        <taxon>Cytophagales</taxon>
        <taxon>Reichenbachiellaceae</taxon>
        <taxon>Marinoscillum</taxon>
    </lineage>
</organism>
<evidence type="ECO:0000256" key="1">
    <source>
        <dbReference type="ARBA" id="ARBA00004141"/>
    </source>
</evidence>
<dbReference type="InterPro" id="IPR036513">
    <property type="entry name" value="STAS_dom_sf"/>
</dbReference>
<name>A0A3D9L387_MARFU</name>
<feature type="transmembrane region" description="Helical" evidence="5">
    <location>
        <begin position="236"/>
        <end position="258"/>
    </location>
</feature>
<dbReference type="EMBL" id="QREG01000012">
    <property type="protein sequence ID" value="RED97420.1"/>
    <property type="molecule type" value="Genomic_DNA"/>
</dbReference>
<feature type="transmembrane region" description="Helical" evidence="5">
    <location>
        <begin position="316"/>
        <end position="336"/>
    </location>
</feature>
<dbReference type="PROSITE" id="PS50801">
    <property type="entry name" value="STAS"/>
    <property type="match status" value="1"/>
</dbReference>
<feature type="domain" description="STAS" evidence="6">
    <location>
        <begin position="428"/>
        <end position="541"/>
    </location>
</feature>
<dbReference type="CDD" id="cd07042">
    <property type="entry name" value="STAS_SulP_like_sulfate_transporter"/>
    <property type="match status" value="1"/>
</dbReference>
<dbReference type="Pfam" id="PF01740">
    <property type="entry name" value="STAS"/>
    <property type="match status" value="1"/>
</dbReference>
<dbReference type="SUPFAM" id="SSF52091">
    <property type="entry name" value="SpoIIaa-like"/>
    <property type="match status" value="1"/>
</dbReference>
<gene>
    <name evidence="7" type="ORF">C7460_11229</name>
</gene>
<feature type="transmembrane region" description="Helical" evidence="5">
    <location>
        <begin position="118"/>
        <end position="136"/>
    </location>
</feature>
<dbReference type="Gene3D" id="3.30.750.24">
    <property type="entry name" value="STAS domain"/>
    <property type="match status" value="1"/>
</dbReference>
<feature type="transmembrane region" description="Helical" evidence="5">
    <location>
        <begin position="343"/>
        <end position="362"/>
    </location>
</feature>
<feature type="transmembrane region" description="Helical" evidence="5">
    <location>
        <begin position="12"/>
        <end position="33"/>
    </location>
</feature>
<feature type="transmembrane region" description="Helical" evidence="5">
    <location>
        <begin position="62"/>
        <end position="82"/>
    </location>
</feature>
<feature type="transmembrane region" description="Helical" evidence="5">
    <location>
        <begin position="374"/>
        <end position="404"/>
    </location>
</feature>
<protein>
    <submittedName>
        <fullName evidence="7">SulP family sulfate permease</fullName>
    </submittedName>
</protein>
<dbReference type="AlphaFoldDB" id="A0A3D9L387"/>
<keyword evidence="8" id="KW-1185">Reference proteome</keyword>
<dbReference type="InterPro" id="IPR011547">
    <property type="entry name" value="SLC26A/SulP_dom"/>
</dbReference>
<evidence type="ECO:0000256" key="3">
    <source>
        <dbReference type="ARBA" id="ARBA00022989"/>
    </source>
</evidence>
<evidence type="ECO:0000256" key="2">
    <source>
        <dbReference type="ARBA" id="ARBA00022692"/>
    </source>
</evidence>
<reference evidence="7 8" key="1">
    <citation type="submission" date="2018-07" db="EMBL/GenBank/DDBJ databases">
        <title>Genomic Encyclopedia of Type Strains, Phase IV (KMG-IV): sequencing the most valuable type-strain genomes for metagenomic binning, comparative biology and taxonomic classification.</title>
        <authorList>
            <person name="Goeker M."/>
        </authorList>
    </citation>
    <scope>NUCLEOTIDE SEQUENCE [LARGE SCALE GENOMIC DNA]</scope>
    <source>
        <strain evidence="7 8">DSM 4134</strain>
    </source>
</reference>
<dbReference type="PROSITE" id="PS01130">
    <property type="entry name" value="SLC26A"/>
    <property type="match status" value="1"/>
</dbReference>
<dbReference type="InterPro" id="IPR018045">
    <property type="entry name" value="S04_transporter_CS"/>
</dbReference>
<evidence type="ECO:0000313" key="8">
    <source>
        <dbReference type="Proteomes" id="UP000256779"/>
    </source>
</evidence>
<keyword evidence="2 5" id="KW-0812">Transmembrane</keyword>
<feature type="transmembrane region" description="Helical" evidence="5">
    <location>
        <begin position="192"/>
        <end position="210"/>
    </location>
</feature>
<comment type="caution">
    <text evidence="7">The sequence shown here is derived from an EMBL/GenBank/DDBJ whole genome shotgun (WGS) entry which is preliminary data.</text>
</comment>
<evidence type="ECO:0000313" key="7">
    <source>
        <dbReference type="EMBL" id="RED97420.1"/>
    </source>
</evidence>
<feature type="transmembrane region" description="Helical" evidence="5">
    <location>
        <begin position="39"/>
        <end position="55"/>
    </location>
</feature>
<comment type="subcellular location">
    <subcellularLocation>
        <location evidence="1">Membrane</location>
        <topology evidence="1">Multi-pass membrane protein</topology>
    </subcellularLocation>
</comment>
<dbReference type="PANTHER" id="PTHR11814">
    <property type="entry name" value="SULFATE TRANSPORTER"/>
    <property type="match status" value="1"/>
</dbReference>
<dbReference type="Pfam" id="PF00916">
    <property type="entry name" value="Sulfate_transp"/>
    <property type="match status" value="1"/>
</dbReference>
<dbReference type="GO" id="GO:0016020">
    <property type="term" value="C:membrane"/>
    <property type="evidence" value="ECO:0007669"/>
    <property type="project" value="UniProtKB-SubCell"/>
</dbReference>
<feature type="transmembrane region" description="Helical" evidence="5">
    <location>
        <begin position="167"/>
        <end position="185"/>
    </location>
</feature>
<evidence type="ECO:0000256" key="5">
    <source>
        <dbReference type="SAM" id="Phobius"/>
    </source>
</evidence>
<dbReference type="GO" id="GO:0008271">
    <property type="term" value="F:secondary active sulfate transmembrane transporter activity"/>
    <property type="evidence" value="ECO:0007669"/>
    <property type="project" value="InterPro"/>
</dbReference>
<feature type="transmembrane region" description="Helical" evidence="5">
    <location>
        <begin position="88"/>
        <end position="106"/>
    </location>
</feature>
<dbReference type="InterPro" id="IPR001902">
    <property type="entry name" value="SLC26A/SulP_fam"/>
</dbReference>
<keyword evidence="4 5" id="KW-0472">Membrane</keyword>
<evidence type="ECO:0000256" key="4">
    <source>
        <dbReference type="ARBA" id="ARBA00023136"/>
    </source>
</evidence>
<sequence length="557" mass="60936">MPHYQRKWLYGDLSAGLTVGVMLVPQGMAYAMIAGLPPVYGLYAALVPQLIYALMGTSRQLSVAPVAMDSLLVAAGVSVLATQGTAEYITFSLLLAFFVGFFQILLGSARLGFITNLLARPVISGFTSAAAFIIGINQLKYFLGVDLERSSQLVTVLWDAIKSLPEIHWLTFFIGLLAILIIKALKVVNGKIPGALVVVVVGIVAVYLSGWSDQGVRIVGEIPGGLPQFTLPNLDLSVFMSLAPLAGTIALVAFMEAYSVAKAIEARRRNYDVKPNQELLAIGSANLVGALFQSYPVTGGFSRSAVNDQAGAHTQLSSVISAMLVALVLLFLTPLFYYLPQAVLAAIIMVAVAKLVDVKYAINLFKTNRSEFVLLLITFLATLQFGMVEGIVSGVVLSILMMLYRIAYPHIAVLGRLQGYFEFRNIRRFSDLETWPELLLVRVDAPMIFVNVQYIRDFVLKELEKRPTVQTIILDANAISHVDATALEALMQLRNTLHERGIRLMYAELVGPVRDMLHKSGLIADIKEDVFLDMNEAVNYIVNKEPPQHGKEALQSN</sequence>
<accession>A0A3D9L387</accession>
<proteinExistence type="predicted"/>
<dbReference type="InterPro" id="IPR002645">
    <property type="entry name" value="STAS_dom"/>
</dbReference>